<dbReference type="Proteomes" id="UP001056201">
    <property type="component" value="Chromosome 1"/>
</dbReference>
<dbReference type="InterPro" id="IPR036390">
    <property type="entry name" value="WH_DNA-bd_sf"/>
</dbReference>
<dbReference type="RefSeq" id="WP_250195389.1">
    <property type="nucleotide sequence ID" value="NZ_CP097635.1"/>
</dbReference>
<dbReference type="PANTHER" id="PTHR30293">
    <property type="entry name" value="TRANSCRIPTIONAL REGULATORY PROTEIN NAC-RELATED"/>
    <property type="match status" value="1"/>
</dbReference>
<dbReference type="SUPFAM" id="SSF46785">
    <property type="entry name" value="Winged helix' DNA-binding domain"/>
    <property type="match status" value="1"/>
</dbReference>
<dbReference type="Gene3D" id="3.40.190.290">
    <property type="match status" value="1"/>
</dbReference>
<name>A0ABY4S7B0_AQUTE</name>
<dbReference type="Pfam" id="PF00126">
    <property type="entry name" value="HTH_1"/>
    <property type="match status" value="1"/>
</dbReference>
<evidence type="ECO:0000313" key="7">
    <source>
        <dbReference type="EMBL" id="URI07124.1"/>
    </source>
</evidence>
<protein>
    <submittedName>
        <fullName evidence="7">LysR substrate-binding domain-containing protein</fullName>
    </submittedName>
</protein>
<keyword evidence="2" id="KW-0805">Transcription regulation</keyword>
<keyword evidence="4" id="KW-0010">Activator</keyword>
<reference evidence="7" key="1">
    <citation type="submission" date="2022-05" db="EMBL/GenBank/DDBJ databases">
        <title>An RpoN-dependent PEP-CTERM gene is involved in floc formation of an Aquincola tertiaricarbonis strain.</title>
        <authorList>
            <person name="Qiu D."/>
            <person name="Xia M."/>
        </authorList>
    </citation>
    <scope>NUCLEOTIDE SEQUENCE</scope>
    <source>
        <strain evidence="7">RN12</strain>
    </source>
</reference>
<dbReference type="Pfam" id="PF03466">
    <property type="entry name" value="LysR_substrate"/>
    <property type="match status" value="1"/>
</dbReference>
<keyword evidence="3" id="KW-0238">DNA-binding</keyword>
<feature type="domain" description="HTH lysR-type" evidence="6">
    <location>
        <begin position="1"/>
        <end position="58"/>
    </location>
</feature>
<sequence length="317" mass="33872">MELRQLRYFVRVVELRSMGRAALELDLATSTLSQQISQLESELSTRLLQRRSTGVQPTDAGLDFFRQAQLILRQCEAAASIAQKGRLSGHVSVGLAGTTAAMLAVPFVQAMRARYPGVRVRIVEGLSGHLESLLNSRQLDLAILFDADAARRWSLVPLLQERLFLIARADLPGLPEGDEAPVQAVTALPLILPSGSHTLRSLVFDAYRRAGAAPNVVVEIDGVASLMDAVRAGIGASIQPGALVSRLGPGDHRDARDGLRAVALSDDGVHRTSLLASLSDDELSPAGLAARVVMTELARGLAQDGRWAGATVLEPSR</sequence>
<dbReference type="CDD" id="cd08433">
    <property type="entry name" value="PBP2_Nac"/>
    <property type="match status" value="1"/>
</dbReference>
<keyword evidence="5" id="KW-0804">Transcription</keyword>
<evidence type="ECO:0000256" key="3">
    <source>
        <dbReference type="ARBA" id="ARBA00023125"/>
    </source>
</evidence>
<gene>
    <name evidence="7" type="ORF">MW290_00420</name>
</gene>
<accession>A0ABY4S7B0</accession>
<dbReference type="InterPro" id="IPR036388">
    <property type="entry name" value="WH-like_DNA-bd_sf"/>
</dbReference>
<dbReference type="Gene3D" id="1.10.10.10">
    <property type="entry name" value="Winged helix-like DNA-binding domain superfamily/Winged helix DNA-binding domain"/>
    <property type="match status" value="1"/>
</dbReference>
<keyword evidence="8" id="KW-1185">Reference proteome</keyword>
<dbReference type="PROSITE" id="PS50931">
    <property type="entry name" value="HTH_LYSR"/>
    <property type="match status" value="1"/>
</dbReference>
<dbReference type="EMBL" id="CP097635">
    <property type="protein sequence ID" value="URI07124.1"/>
    <property type="molecule type" value="Genomic_DNA"/>
</dbReference>
<dbReference type="SUPFAM" id="SSF53850">
    <property type="entry name" value="Periplasmic binding protein-like II"/>
    <property type="match status" value="1"/>
</dbReference>
<evidence type="ECO:0000256" key="4">
    <source>
        <dbReference type="ARBA" id="ARBA00023159"/>
    </source>
</evidence>
<evidence type="ECO:0000313" key="8">
    <source>
        <dbReference type="Proteomes" id="UP001056201"/>
    </source>
</evidence>
<organism evidence="7 8">
    <name type="scientific">Aquincola tertiaricarbonis</name>
    <dbReference type="NCBI Taxonomy" id="391953"/>
    <lineage>
        <taxon>Bacteria</taxon>
        <taxon>Pseudomonadati</taxon>
        <taxon>Pseudomonadota</taxon>
        <taxon>Betaproteobacteria</taxon>
        <taxon>Burkholderiales</taxon>
        <taxon>Sphaerotilaceae</taxon>
        <taxon>Aquincola</taxon>
    </lineage>
</organism>
<evidence type="ECO:0000256" key="2">
    <source>
        <dbReference type="ARBA" id="ARBA00023015"/>
    </source>
</evidence>
<evidence type="ECO:0000256" key="1">
    <source>
        <dbReference type="ARBA" id="ARBA00009437"/>
    </source>
</evidence>
<proteinExistence type="inferred from homology"/>
<evidence type="ECO:0000256" key="5">
    <source>
        <dbReference type="ARBA" id="ARBA00023163"/>
    </source>
</evidence>
<dbReference type="InterPro" id="IPR000847">
    <property type="entry name" value="LysR_HTH_N"/>
</dbReference>
<dbReference type="PANTHER" id="PTHR30293:SF0">
    <property type="entry name" value="NITROGEN ASSIMILATION REGULATORY PROTEIN NAC"/>
    <property type="match status" value="1"/>
</dbReference>
<dbReference type="InterPro" id="IPR005119">
    <property type="entry name" value="LysR_subst-bd"/>
</dbReference>
<comment type="similarity">
    <text evidence="1">Belongs to the LysR transcriptional regulatory family.</text>
</comment>
<evidence type="ECO:0000259" key="6">
    <source>
        <dbReference type="PROSITE" id="PS50931"/>
    </source>
</evidence>